<keyword evidence="4" id="KW-0833">Ubl conjugation pathway</keyword>
<proteinExistence type="inferred from homology"/>
<dbReference type="Pfam" id="PF03256">
    <property type="entry name" value="ANAPC10"/>
    <property type="match status" value="1"/>
</dbReference>
<dbReference type="InterPro" id="IPR008979">
    <property type="entry name" value="Galactose-bd-like_sf"/>
</dbReference>
<organism evidence="8 9">
    <name type="scientific">Malassezia brasiliensis</name>
    <dbReference type="NCBI Taxonomy" id="1821822"/>
    <lineage>
        <taxon>Eukaryota</taxon>
        <taxon>Fungi</taxon>
        <taxon>Dikarya</taxon>
        <taxon>Basidiomycota</taxon>
        <taxon>Ustilaginomycotina</taxon>
        <taxon>Malasseziomycetes</taxon>
        <taxon>Malasseziales</taxon>
        <taxon>Malasseziaceae</taxon>
        <taxon>Malassezia</taxon>
    </lineage>
</organism>
<keyword evidence="2" id="KW-0132">Cell division</keyword>
<evidence type="ECO:0000256" key="4">
    <source>
        <dbReference type="ARBA" id="ARBA00022786"/>
    </source>
</evidence>
<feature type="compositionally biased region" description="Basic and acidic residues" evidence="6">
    <location>
        <begin position="542"/>
        <end position="552"/>
    </location>
</feature>
<dbReference type="InterPro" id="IPR004939">
    <property type="entry name" value="APC_su10/DOC_dom"/>
</dbReference>
<dbReference type="GO" id="GO:0031145">
    <property type="term" value="P:anaphase-promoting complex-dependent catabolic process"/>
    <property type="evidence" value="ECO:0007669"/>
    <property type="project" value="InterPro"/>
</dbReference>
<feature type="region of interest" description="Disordered" evidence="6">
    <location>
        <begin position="212"/>
        <end position="439"/>
    </location>
</feature>
<evidence type="ECO:0000256" key="5">
    <source>
        <dbReference type="ARBA" id="ARBA00023306"/>
    </source>
</evidence>
<dbReference type="Gene3D" id="2.60.120.260">
    <property type="entry name" value="Galactose-binding domain-like"/>
    <property type="match status" value="1"/>
</dbReference>
<reference evidence="8" key="1">
    <citation type="submission" date="2023-03" db="EMBL/GenBank/DDBJ databases">
        <title>Mating type loci evolution in Malassezia.</title>
        <authorList>
            <person name="Coelho M.A."/>
        </authorList>
    </citation>
    <scope>NUCLEOTIDE SEQUENCE</scope>
    <source>
        <strain evidence="8">CBS 14135</strain>
    </source>
</reference>
<dbReference type="InterPro" id="IPR016901">
    <property type="entry name" value="APC10/Doc1"/>
</dbReference>
<dbReference type="SUPFAM" id="SSF49785">
    <property type="entry name" value="Galactose-binding domain-like"/>
    <property type="match status" value="1"/>
</dbReference>
<protein>
    <recommendedName>
        <fullName evidence="7">DOC domain-containing protein</fullName>
    </recommendedName>
</protein>
<evidence type="ECO:0000313" key="8">
    <source>
        <dbReference type="EMBL" id="WFC93719.1"/>
    </source>
</evidence>
<dbReference type="GO" id="GO:0070979">
    <property type="term" value="P:protein K11-linked ubiquitination"/>
    <property type="evidence" value="ECO:0007669"/>
    <property type="project" value="TreeGrafter"/>
</dbReference>
<keyword evidence="9" id="KW-1185">Reference proteome</keyword>
<evidence type="ECO:0000313" key="9">
    <source>
        <dbReference type="Proteomes" id="UP001216638"/>
    </source>
</evidence>
<keyword evidence="3" id="KW-0498">Mitosis</keyword>
<sequence length="583" mass="64307">MSLDPYDVGSIEGTTWALSSAKARHGVAQLMDDDLNTLWQSEGSQPHTVTIHFPKRTKVTHVSIYLDCRRDDSYTPTKVLVKAGTHPYDLVEVRYREFAEPQGWYHFVVDKPDPDVPEEQSVSFPLEPIEVFVLQVCVLSNHLNGKDSHIRGMKVFGPPALGMATATPLTTSKAPVESLIQQGMRTEAFRRQVARVGFDRAAAQLERIMQQHTNSPAPPVDAPMRVPPTTPQKRQKTIPVSTSDNPFRSPQKPTPSYVKSPSFPSKVVQESTYDSDMSDDEPAAVPVSKQHTPSKVQSQPVFAAFTPRTKARKRLRGEDVRTPPRPGLQRTDSQVRSALLAHSPQAKRRIFSAPQASLDSIPSADDEILGPSPRKPKPHERNFRPLFRTASVQDTMLRTPEKSPVQPPASSQNSHATLSPTPATSQTSATTQVPPIAPGAHTLELEDDDESRTVHVLPYQRYGSARRAAHDEWDELDALDFPAARPAMGAAAPSSPLTMDRLSLDSPAHHTQRADAARRQRIEELTHALFHEEVQIPTSIHARADIDPDETIRAAGSDDDWASEASEGEYGLGDGQMDSDDIL</sequence>
<feature type="compositionally biased region" description="Polar residues" evidence="6">
    <location>
        <begin position="257"/>
        <end position="275"/>
    </location>
</feature>
<comment type="similarity">
    <text evidence="1">Belongs to the APC10 family.</text>
</comment>
<feature type="compositionally biased region" description="Pro residues" evidence="6">
    <location>
        <begin position="216"/>
        <end position="230"/>
    </location>
</feature>
<feature type="compositionally biased region" description="Polar residues" evidence="6">
    <location>
        <begin position="289"/>
        <end position="300"/>
    </location>
</feature>
<dbReference type="GO" id="GO:0005680">
    <property type="term" value="C:anaphase-promoting complex"/>
    <property type="evidence" value="ECO:0007669"/>
    <property type="project" value="InterPro"/>
</dbReference>
<accession>A0AAF0IM56</accession>
<dbReference type="AlphaFoldDB" id="A0AAF0IM56"/>
<evidence type="ECO:0000259" key="7">
    <source>
        <dbReference type="PROSITE" id="PS51284"/>
    </source>
</evidence>
<dbReference type="PANTHER" id="PTHR12936">
    <property type="entry name" value="ANAPHASE-PROMOTING COMPLEX 10"/>
    <property type="match status" value="1"/>
</dbReference>
<dbReference type="Proteomes" id="UP001216638">
    <property type="component" value="Chromosome 1"/>
</dbReference>
<feature type="domain" description="DOC" evidence="7">
    <location>
        <begin position="1"/>
        <end position="182"/>
    </location>
</feature>
<evidence type="ECO:0000256" key="1">
    <source>
        <dbReference type="ARBA" id="ARBA00006762"/>
    </source>
</evidence>
<evidence type="ECO:0000256" key="3">
    <source>
        <dbReference type="ARBA" id="ARBA00022776"/>
    </source>
</evidence>
<keyword evidence="5" id="KW-0131">Cell cycle</keyword>
<evidence type="ECO:0000256" key="6">
    <source>
        <dbReference type="SAM" id="MobiDB-lite"/>
    </source>
</evidence>
<feature type="compositionally biased region" description="Polar residues" evidence="6">
    <location>
        <begin position="238"/>
        <end position="248"/>
    </location>
</feature>
<dbReference type="PROSITE" id="PS51284">
    <property type="entry name" value="DOC"/>
    <property type="match status" value="1"/>
</dbReference>
<gene>
    <name evidence="8" type="ORF">MBRA1_000341</name>
</gene>
<feature type="compositionally biased region" description="Low complexity" evidence="6">
    <location>
        <begin position="416"/>
        <end position="434"/>
    </location>
</feature>
<dbReference type="CDD" id="cd08366">
    <property type="entry name" value="APC10"/>
    <property type="match status" value="1"/>
</dbReference>
<dbReference type="EMBL" id="CP119951">
    <property type="protein sequence ID" value="WFC93719.1"/>
    <property type="molecule type" value="Genomic_DNA"/>
</dbReference>
<dbReference type="GO" id="GO:0051301">
    <property type="term" value="P:cell division"/>
    <property type="evidence" value="ECO:0007669"/>
    <property type="project" value="UniProtKB-KW"/>
</dbReference>
<dbReference type="PANTHER" id="PTHR12936:SF0">
    <property type="entry name" value="ANAPHASE-PROMOTING COMPLEX SUBUNIT 10"/>
    <property type="match status" value="1"/>
</dbReference>
<name>A0AAF0IM56_9BASI</name>
<evidence type="ECO:0000256" key="2">
    <source>
        <dbReference type="ARBA" id="ARBA00022618"/>
    </source>
</evidence>
<feature type="region of interest" description="Disordered" evidence="6">
    <location>
        <begin position="541"/>
        <end position="583"/>
    </location>
</feature>
<dbReference type="SMART" id="SM01337">
    <property type="entry name" value="APC10"/>
    <property type="match status" value="1"/>
</dbReference>